<proteinExistence type="predicted"/>
<evidence type="ECO:0000313" key="1">
    <source>
        <dbReference type="EMBL" id="MBB5400652.1"/>
    </source>
</evidence>
<protein>
    <submittedName>
        <fullName evidence="1">Uncharacterized protein</fullName>
    </submittedName>
</protein>
<name>A0A7W8P5A9_9BURK</name>
<dbReference type="Proteomes" id="UP000592820">
    <property type="component" value="Unassembled WGS sequence"/>
</dbReference>
<comment type="caution">
    <text evidence="1">The sequence shown here is derived from an EMBL/GenBank/DDBJ whole genome shotgun (WGS) entry which is preliminary data.</text>
</comment>
<dbReference type="RefSeq" id="WP_254906033.1">
    <property type="nucleotide sequence ID" value="NZ_JACHDE010000003.1"/>
</dbReference>
<accession>A0A7W8P5A9</accession>
<reference evidence="1 2" key="1">
    <citation type="submission" date="2020-08" db="EMBL/GenBank/DDBJ databases">
        <title>Genomic Encyclopedia of Type Strains, Phase IV (KMG-V): Genome sequencing to study the core and pangenomes of soil and plant-associated prokaryotes.</title>
        <authorList>
            <person name="Whitman W."/>
        </authorList>
    </citation>
    <scope>NUCLEOTIDE SEQUENCE [LARGE SCALE GENOMIC DNA]</scope>
    <source>
        <strain evidence="1 2">JPY162</strain>
    </source>
</reference>
<dbReference type="EMBL" id="JACHDE010000003">
    <property type="protein sequence ID" value="MBB5400652.1"/>
    <property type="molecule type" value="Genomic_DNA"/>
</dbReference>
<gene>
    <name evidence="1" type="ORF">HDG41_002701</name>
</gene>
<sequence>MEKQKQDETRGMEECQLCRITYSLYSNFPPMPSAMALNAETGEWFPFDSLKSYATGYEMAEALGYGWACNCRGRSPDTPQKKGPSSVYGATPRPVLPQSSICLDCMIRAAGQGAMTLER</sequence>
<evidence type="ECO:0000313" key="2">
    <source>
        <dbReference type="Proteomes" id="UP000592820"/>
    </source>
</evidence>
<dbReference type="AlphaFoldDB" id="A0A7W8P5A9"/>
<organism evidence="1 2">
    <name type="scientific">Paraburkholderia youngii</name>
    <dbReference type="NCBI Taxonomy" id="2782701"/>
    <lineage>
        <taxon>Bacteria</taxon>
        <taxon>Pseudomonadati</taxon>
        <taxon>Pseudomonadota</taxon>
        <taxon>Betaproteobacteria</taxon>
        <taxon>Burkholderiales</taxon>
        <taxon>Burkholderiaceae</taxon>
        <taxon>Paraburkholderia</taxon>
    </lineage>
</organism>